<feature type="domain" description="RNA 2-O ribose methyltransferase substrate binding" evidence="4">
    <location>
        <begin position="29"/>
        <end position="96"/>
    </location>
</feature>
<dbReference type="EMBL" id="JBHTNH010000024">
    <property type="protein sequence ID" value="MFD1362207.1"/>
    <property type="molecule type" value="Genomic_DNA"/>
</dbReference>
<proteinExistence type="inferred from homology"/>
<dbReference type="GO" id="GO:0008168">
    <property type="term" value="F:methyltransferase activity"/>
    <property type="evidence" value="ECO:0007669"/>
    <property type="project" value="UniProtKB-KW"/>
</dbReference>
<dbReference type="InterPro" id="IPR001537">
    <property type="entry name" value="SpoU_MeTrfase"/>
</dbReference>
<dbReference type="SMART" id="SM00967">
    <property type="entry name" value="SpoU_sub_bind"/>
    <property type="match status" value="1"/>
</dbReference>
<evidence type="ECO:0000256" key="1">
    <source>
        <dbReference type="ARBA" id="ARBA00007228"/>
    </source>
</evidence>
<dbReference type="Proteomes" id="UP001597178">
    <property type="component" value="Unassembled WGS sequence"/>
</dbReference>
<dbReference type="GO" id="GO:0032259">
    <property type="term" value="P:methylation"/>
    <property type="evidence" value="ECO:0007669"/>
    <property type="project" value="UniProtKB-KW"/>
</dbReference>
<dbReference type="SUPFAM" id="SSF75217">
    <property type="entry name" value="alpha/beta knot"/>
    <property type="match status" value="1"/>
</dbReference>
<evidence type="ECO:0000256" key="3">
    <source>
        <dbReference type="ARBA" id="ARBA00022679"/>
    </source>
</evidence>
<keyword evidence="3" id="KW-0808">Transferase</keyword>
<dbReference type="PANTHER" id="PTHR43191">
    <property type="entry name" value="RRNA METHYLTRANSFERASE 3"/>
    <property type="match status" value="1"/>
</dbReference>
<dbReference type="CDD" id="cd18095">
    <property type="entry name" value="SpoU-like_rRNA-MTase"/>
    <property type="match status" value="1"/>
</dbReference>
<keyword evidence="2 5" id="KW-0489">Methyltransferase</keyword>
<dbReference type="InterPro" id="IPR029028">
    <property type="entry name" value="Alpha/beta_knot_MTases"/>
</dbReference>
<dbReference type="InterPro" id="IPR051259">
    <property type="entry name" value="rRNA_Methyltransferase"/>
</dbReference>
<organism evidence="5 6">
    <name type="scientific">Lentibacillus salinarum</name>
    <dbReference type="NCBI Taxonomy" id="446820"/>
    <lineage>
        <taxon>Bacteria</taxon>
        <taxon>Bacillati</taxon>
        <taxon>Bacillota</taxon>
        <taxon>Bacilli</taxon>
        <taxon>Bacillales</taxon>
        <taxon>Bacillaceae</taxon>
        <taxon>Lentibacillus</taxon>
    </lineage>
</organism>
<dbReference type="InterPro" id="IPR029064">
    <property type="entry name" value="Ribosomal_eL30-like_sf"/>
</dbReference>
<dbReference type="Gene3D" id="3.40.1280.10">
    <property type="match status" value="1"/>
</dbReference>
<dbReference type="InterPro" id="IPR029026">
    <property type="entry name" value="tRNA_m1G_MTases_N"/>
</dbReference>
<name>A0ABW3ZWS5_9BACI</name>
<dbReference type="SUPFAM" id="SSF55315">
    <property type="entry name" value="L30e-like"/>
    <property type="match status" value="1"/>
</dbReference>
<dbReference type="Pfam" id="PF22435">
    <property type="entry name" value="MRM3-like_sub_bind"/>
    <property type="match status" value="1"/>
</dbReference>
<gene>
    <name evidence="5" type="ORF">ACFQ4A_11135</name>
</gene>
<evidence type="ECO:0000313" key="6">
    <source>
        <dbReference type="Proteomes" id="UP001597178"/>
    </source>
</evidence>
<evidence type="ECO:0000256" key="2">
    <source>
        <dbReference type="ARBA" id="ARBA00022603"/>
    </source>
</evidence>
<dbReference type="InterPro" id="IPR053888">
    <property type="entry name" value="MRM3-like_sub_bind"/>
</dbReference>
<reference evidence="6" key="1">
    <citation type="journal article" date="2019" name="Int. J. Syst. Evol. Microbiol.">
        <title>The Global Catalogue of Microorganisms (GCM) 10K type strain sequencing project: providing services to taxonomists for standard genome sequencing and annotation.</title>
        <authorList>
            <consortium name="The Broad Institute Genomics Platform"/>
            <consortium name="The Broad Institute Genome Sequencing Center for Infectious Disease"/>
            <person name="Wu L."/>
            <person name="Ma J."/>
        </authorList>
    </citation>
    <scope>NUCLEOTIDE SEQUENCE [LARGE SCALE GENOMIC DNA]</scope>
    <source>
        <strain evidence="6">CCUG 54822</strain>
    </source>
</reference>
<dbReference type="Pfam" id="PF00588">
    <property type="entry name" value="SpoU_methylase"/>
    <property type="match status" value="1"/>
</dbReference>
<sequence length="245" mass="26539">MITSLQNPKVKQWLKLHKRKGRKQSGMFLVEGFHLVEEAVQSNWEIDDIIVEEGIDCPDWCRAFMPVLVNNKVMQQITRTESPQGIAAVVKMTEPKVGVRDKILIIDSIQDPGNLGTMIRTADAAGFDMVVLGEGTVDVYNDKVVRATQGSLFHVPIVHAILTSMIPVLQTEGVVVWASALADAIPFHQAKAGDKAALVIGNEGAGIDDAIIALADQTVNIPIYGQAESLNASVAAGILMYSLIR</sequence>
<comment type="caution">
    <text evidence="5">The sequence shown here is derived from an EMBL/GenBank/DDBJ whole genome shotgun (WGS) entry which is preliminary data.</text>
</comment>
<dbReference type="InterPro" id="IPR013123">
    <property type="entry name" value="SpoU_subst-bd"/>
</dbReference>
<dbReference type="Gene3D" id="3.30.1330.30">
    <property type="match status" value="1"/>
</dbReference>
<protein>
    <submittedName>
        <fullName evidence="5">TrmH family RNA methyltransferase</fullName>
    </submittedName>
</protein>
<dbReference type="RefSeq" id="WP_382400528.1">
    <property type="nucleotide sequence ID" value="NZ_JBHTNH010000024.1"/>
</dbReference>
<keyword evidence="6" id="KW-1185">Reference proteome</keyword>
<evidence type="ECO:0000259" key="4">
    <source>
        <dbReference type="SMART" id="SM00967"/>
    </source>
</evidence>
<comment type="similarity">
    <text evidence="1">Belongs to the class IV-like SAM-binding methyltransferase superfamily. RNA methyltransferase TrmH family.</text>
</comment>
<dbReference type="PANTHER" id="PTHR43191:SF2">
    <property type="entry name" value="RRNA METHYLTRANSFERASE 3, MITOCHONDRIAL"/>
    <property type="match status" value="1"/>
</dbReference>
<evidence type="ECO:0000313" key="5">
    <source>
        <dbReference type="EMBL" id="MFD1362207.1"/>
    </source>
</evidence>
<accession>A0ABW3ZWS5</accession>